<name>A0A4U6QAL0_9ACTN</name>
<feature type="region of interest" description="Disordered" evidence="1">
    <location>
        <begin position="138"/>
        <end position="160"/>
    </location>
</feature>
<keyword evidence="3" id="KW-1185">Reference proteome</keyword>
<dbReference type="EMBL" id="SZZH01000006">
    <property type="protein sequence ID" value="TKV57004.1"/>
    <property type="molecule type" value="Genomic_DNA"/>
</dbReference>
<feature type="compositionally biased region" description="Basic and acidic residues" evidence="1">
    <location>
        <begin position="138"/>
        <end position="148"/>
    </location>
</feature>
<sequence>MTEAGFAPLALYTLAARRQNLPPMPNDVLFDWSLLLDEAVIHGRQSATAFVGEARKAGIHDERIRRALQVDDDVDLDEHAAQLRADARGYAIRRGESGRWMPQSDLPPPPWTRAPAQGQPRWRFSVHMEFNPVVDQGRRRAARCEHSATRHAPPWRRTDQ</sequence>
<dbReference type="Proteomes" id="UP000306985">
    <property type="component" value="Unassembled WGS sequence"/>
</dbReference>
<comment type="caution">
    <text evidence="2">The sequence shown here is derived from an EMBL/GenBank/DDBJ whole genome shotgun (WGS) entry which is preliminary data.</text>
</comment>
<accession>A0A4U6QAL0</accession>
<feature type="region of interest" description="Disordered" evidence="1">
    <location>
        <begin position="98"/>
        <end position="117"/>
    </location>
</feature>
<reference evidence="2 3" key="1">
    <citation type="submission" date="2019-05" db="EMBL/GenBank/DDBJ databases">
        <title>Nakamurella sp. N5BH11, whole genome shotgun sequence.</title>
        <authorList>
            <person name="Tuo L."/>
        </authorList>
    </citation>
    <scope>NUCLEOTIDE SEQUENCE [LARGE SCALE GENOMIC DNA]</scope>
    <source>
        <strain evidence="2 3">N5BH11</strain>
    </source>
</reference>
<dbReference type="RefSeq" id="WP_137451390.1">
    <property type="nucleotide sequence ID" value="NZ_SZZH01000006.1"/>
</dbReference>
<evidence type="ECO:0000256" key="1">
    <source>
        <dbReference type="SAM" id="MobiDB-lite"/>
    </source>
</evidence>
<dbReference type="AlphaFoldDB" id="A0A4U6QAL0"/>
<proteinExistence type="predicted"/>
<evidence type="ECO:0000313" key="2">
    <source>
        <dbReference type="EMBL" id="TKV57004.1"/>
    </source>
</evidence>
<protein>
    <submittedName>
        <fullName evidence="2">Uncharacterized protein</fullName>
    </submittedName>
</protein>
<evidence type="ECO:0000313" key="3">
    <source>
        <dbReference type="Proteomes" id="UP000306985"/>
    </source>
</evidence>
<gene>
    <name evidence="2" type="ORF">FDO65_19495</name>
</gene>
<organism evidence="2 3">
    <name type="scientific">Nakamurella flava</name>
    <dbReference type="NCBI Taxonomy" id="2576308"/>
    <lineage>
        <taxon>Bacteria</taxon>
        <taxon>Bacillati</taxon>
        <taxon>Actinomycetota</taxon>
        <taxon>Actinomycetes</taxon>
        <taxon>Nakamurellales</taxon>
        <taxon>Nakamurellaceae</taxon>
        <taxon>Nakamurella</taxon>
    </lineage>
</organism>